<name>A0A1I7WE58_HETBA</name>
<dbReference type="Proteomes" id="UP000095283">
    <property type="component" value="Unplaced"/>
</dbReference>
<proteinExistence type="predicted"/>
<keyword evidence="1" id="KW-1133">Transmembrane helix</keyword>
<protein>
    <submittedName>
        <fullName evidence="3">GtrA domain-containing protein</fullName>
    </submittedName>
</protein>
<feature type="transmembrane region" description="Helical" evidence="1">
    <location>
        <begin position="73"/>
        <end position="97"/>
    </location>
</feature>
<organism evidence="2 3">
    <name type="scientific">Heterorhabditis bacteriophora</name>
    <name type="common">Entomopathogenic nematode worm</name>
    <dbReference type="NCBI Taxonomy" id="37862"/>
    <lineage>
        <taxon>Eukaryota</taxon>
        <taxon>Metazoa</taxon>
        <taxon>Ecdysozoa</taxon>
        <taxon>Nematoda</taxon>
        <taxon>Chromadorea</taxon>
        <taxon>Rhabditida</taxon>
        <taxon>Rhabditina</taxon>
        <taxon>Rhabditomorpha</taxon>
        <taxon>Strongyloidea</taxon>
        <taxon>Heterorhabditidae</taxon>
        <taxon>Heterorhabditis</taxon>
    </lineage>
</organism>
<dbReference type="AlphaFoldDB" id="A0A1I7WE58"/>
<keyword evidence="1" id="KW-0472">Membrane</keyword>
<keyword evidence="1" id="KW-0812">Transmembrane</keyword>
<sequence length="142" mass="16522">MAYVKRFYFCTISGEFTRTNVFLSSLVLWYQRALVAANPLGSNKTAHIYISFSLVAGAWFITSTLHYLTYTNIISSLIPPAVLCITNFVCSSTLIILHRWNTKYRIRADLSLNEKFQVDFLFFKNYTQYIDINLRKKYNSNS</sequence>
<evidence type="ECO:0000313" key="3">
    <source>
        <dbReference type="WBParaSite" id="Hba_03230"/>
    </source>
</evidence>
<reference evidence="3" key="1">
    <citation type="submission" date="2016-11" db="UniProtKB">
        <authorList>
            <consortium name="WormBaseParasite"/>
        </authorList>
    </citation>
    <scope>IDENTIFICATION</scope>
</reference>
<feature type="transmembrane region" description="Helical" evidence="1">
    <location>
        <begin position="48"/>
        <end position="67"/>
    </location>
</feature>
<evidence type="ECO:0000256" key="1">
    <source>
        <dbReference type="SAM" id="Phobius"/>
    </source>
</evidence>
<accession>A0A1I7WE58</accession>
<dbReference type="WBParaSite" id="Hba_03230">
    <property type="protein sequence ID" value="Hba_03230"/>
    <property type="gene ID" value="Hba_03230"/>
</dbReference>
<evidence type="ECO:0000313" key="2">
    <source>
        <dbReference type="Proteomes" id="UP000095283"/>
    </source>
</evidence>
<keyword evidence="2" id="KW-1185">Reference proteome</keyword>